<name>A0A5D4KCM5_9BACI</name>
<dbReference type="InterPro" id="IPR012338">
    <property type="entry name" value="Beta-lactam/transpept-like"/>
</dbReference>
<evidence type="ECO:0000313" key="1">
    <source>
        <dbReference type="EMBL" id="TYR75078.1"/>
    </source>
</evidence>
<sequence length="63" mass="7060">MNTSETLTKQLAKDKILGCVVSKKNKVVFQYYKNRKIAGKHHKINSCTKSLLSALYGIAFDKG</sequence>
<evidence type="ECO:0008006" key="3">
    <source>
        <dbReference type="Google" id="ProtNLM"/>
    </source>
</evidence>
<dbReference type="EMBL" id="VTEH01000008">
    <property type="protein sequence ID" value="TYR75078.1"/>
    <property type="molecule type" value="Genomic_DNA"/>
</dbReference>
<dbReference type="RefSeq" id="WP_148947002.1">
    <property type="nucleotide sequence ID" value="NZ_JBNIKK010000003.1"/>
</dbReference>
<dbReference type="SUPFAM" id="SSF56601">
    <property type="entry name" value="beta-lactamase/transpeptidase-like"/>
    <property type="match status" value="1"/>
</dbReference>
<reference evidence="1 2" key="1">
    <citation type="submission" date="2019-08" db="EMBL/GenBank/DDBJ databases">
        <title>Bacillus genomes from the desert of Cuatro Cienegas, Coahuila.</title>
        <authorList>
            <person name="Olmedo-Alvarez G."/>
        </authorList>
    </citation>
    <scope>NUCLEOTIDE SEQUENCE [LARGE SCALE GENOMIC DNA]</scope>
    <source>
        <strain evidence="1 2">CH40_1T</strain>
    </source>
</reference>
<organism evidence="1 2">
    <name type="scientific">Rossellomorea vietnamensis</name>
    <dbReference type="NCBI Taxonomy" id="218284"/>
    <lineage>
        <taxon>Bacteria</taxon>
        <taxon>Bacillati</taxon>
        <taxon>Bacillota</taxon>
        <taxon>Bacilli</taxon>
        <taxon>Bacillales</taxon>
        <taxon>Bacillaceae</taxon>
        <taxon>Rossellomorea</taxon>
    </lineage>
</organism>
<dbReference type="Proteomes" id="UP000323317">
    <property type="component" value="Unassembled WGS sequence"/>
</dbReference>
<dbReference type="AlphaFoldDB" id="A0A5D4KCM5"/>
<dbReference type="Gene3D" id="3.40.710.10">
    <property type="entry name" value="DD-peptidase/beta-lactamase superfamily"/>
    <property type="match status" value="1"/>
</dbReference>
<proteinExistence type="predicted"/>
<protein>
    <recommendedName>
        <fullName evidence="3">Beta-lactamase-related domain-containing protein</fullName>
    </recommendedName>
</protein>
<gene>
    <name evidence="1" type="ORF">FZC79_11710</name>
</gene>
<evidence type="ECO:0000313" key="2">
    <source>
        <dbReference type="Proteomes" id="UP000323317"/>
    </source>
</evidence>
<accession>A0A5D4KCM5</accession>
<comment type="caution">
    <text evidence="1">The sequence shown here is derived from an EMBL/GenBank/DDBJ whole genome shotgun (WGS) entry which is preliminary data.</text>
</comment>